<reference evidence="1 2" key="1">
    <citation type="submission" date="2018-03" db="EMBL/GenBank/DDBJ databases">
        <title>Genomic Encyclopedia of Archaeal and Bacterial Type Strains, Phase II (KMG-II): from individual species to whole genera.</title>
        <authorList>
            <person name="Goeker M."/>
        </authorList>
    </citation>
    <scope>NUCLEOTIDE SEQUENCE [LARGE SCALE GENOMIC DNA]</scope>
    <source>
        <strain evidence="1 2">DSM 29328</strain>
    </source>
</reference>
<evidence type="ECO:0000313" key="1">
    <source>
        <dbReference type="EMBL" id="PRY22713.1"/>
    </source>
</evidence>
<keyword evidence="2" id="KW-1185">Reference proteome</keyword>
<organism evidence="1 2">
    <name type="scientific">Aliiruegeria haliotis</name>
    <dbReference type="NCBI Taxonomy" id="1280846"/>
    <lineage>
        <taxon>Bacteria</taxon>
        <taxon>Pseudomonadati</taxon>
        <taxon>Pseudomonadota</taxon>
        <taxon>Alphaproteobacteria</taxon>
        <taxon>Rhodobacterales</taxon>
        <taxon>Roseobacteraceae</taxon>
        <taxon>Aliiruegeria</taxon>
    </lineage>
</organism>
<evidence type="ECO:0000313" key="2">
    <source>
        <dbReference type="Proteomes" id="UP000239480"/>
    </source>
</evidence>
<accession>A0A2T0RNM7</accession>
<dbReference type="AlphaFoldDB" id="A0A2T0RNM7"/>
<gene>
    <name evidence="1" type="ORF">CLV78_106255</name>
</gene>
<comment type="caution">
    <text evidence="1">The sequence shown here is derived from an EMBL/GenBank/DDBJ whole genome shotgun (WGS) entry which is preliminary data.</text>
</comment>
<dbReference type="EMBL" id="PVTD01000006">
    <property type="protein sequence ID" value="PRY22713.1"/>
    <property type="molecule type" value="Genomic_DNA"/>
</dbReference>
<proteinExistence type="predicted"/>
<name>A0A2T0RNM7_9RHOB</name>
<protein>
    <submittedName>
        <fullName evidence="1">Uncharacterized protein</fullName>
    </submittedName>
</protein>
<dbReference type="Proteomes" id="UP000239480">
    <property type="component" value="Unassembled WGS sequence"/>
</dbReference>
<sequence>MAGSVLMSHRSWMILAALVAALIALDLAMGWELHIFLGKRFADLIDWLAFWH</sequence>